<evidence type="ECO:0000313" key="3">
    <source>
        <dbReference type="Proteomes" id="UP001595859"/>
    </source>
</evidence>
<evidence type="ECO:0000313" key="2">
    <source>
        <dbReference type="EMBL" id="MFC4857841.1"/>
    </source>
</evidence>
<keyword evidence="3" id="KW-1185">Reference proteome</keyword>
<feature type="domain" description="Lantibiotic dehydratase N-terminal" evidence="1">
    <location>
        <begin position="78"/>
        <end position="510"/>
    </location>
</feature>
<organism evidence="2 3">
    <name type="scientific">Actinophytocola glycyrrhizae</name>
    <dbReference type="NCBI Taxonomy" id="2044873"/>
    <lineage>
        <taxon>Bacteria</taxon>
        <taxon>Bacillati</taxon>
        <taxon>Actinomycetota</taxon>
        <taxon>Actinomycetes</taxon>
        <taxon>Pseudonocardiales</taxon>
        <taxon>Pseudonocardiaceae</taxon>
    </lineage>
</organism>
<proteinExistence type="predicted"/>
<reference evidence="3" key="1">
    <citation type="journal article" date="2019" name="Int. J. Syst. Evol. Microbiol.">
        <title>The Global Catalogue of Microorganisms (GCM) 10K type strain sequencing project: providing services to taxonomists for standard genome sequencing and annotation.</title>
        <authorList>
            <consortium name="The Broad Institute Genomics Platform"/>
            <consortium name="The Broad Institute Genome Sequencing Center for Infectious Disease"/>
            <person name="Wu L."/>
            <person name="Ma J."/>
        </authorList>
    </citation>
    <scope>NUCLEOTIDE SEQUENCE [LARGE SCALE GENOMIC DNA]</scope>
    <source>
        <strain evidence="3">ZS-22-S1</strain>
    </source>
</reference>
<dbReference type="InterPro" id="IPR006827">
    <property type="entry name" value="Lant_deHydtase_N"/>
</dbReference>
<gene>
    <name evidence="2" type="ORF">ACFPCV_30440</name>
</gene>
<accession>A0ABV9SB10</accession>
<dbReference type="EMBL" id="JBHSIS010000020">
    <property type="protein sequence ID" value="MFC4857841.1"/>
    <property type="molecule type" value="Genomic_DNA"/>
</dbReference>
<comment type="caution">
    <text evidence="2">The sequence shown here is derived from an EMBL/GenBank/DDBJ whole genome shotgun (WGS) entry which is preliminary data.</text>
</comment>
<name>A0ABV9SB10_9PSEU</name>
<feature type="domain" description="Lantibiotic dehydratase N-terminal" evidence="1">
    <location>
        <begin position="637"/>
        <end position="712"/>
    </location>
</feature>
<protein>
    <submittedName>
        <fullName evidence="2">Lantibiotic dehydratase</fullName>
    </submittedName>
</protein>
<sequence>MTGRHLVPLGDTGWSVWRDVVLRSTGFPADGLAPFSAPDAAAAADAVIAGGGDTELFDKELARAVAAGSAACREVAGDPRFREAVSWQSPSVRVALDGLLRGTGPRRKQREREQVVARYWQRYCAKNETVGFFGPAAWATVDPAAPALTVTPGPGLVAARTVELEHWALAAYARTLTAAPGVRGWLPVALAPHLTVDVDGRRVLRPAQPPVALSPAEFAALTAGRRPAGEVVAAAVDGGYVRTEDDGWLLVDRLVERGLLVWAAEPPQTPQAEAALRALLEAIGDARVRAAALAGLDRLTAARDAVAGAAGDADRVAAALAAVGAEFTALTGAGAQRRAGQTYAGRGVCYFETRRDVTVGLGGRLVAELAEPLALLLGAARWLTAELAAAYGAALGELYDELAADLADEAAGVSLADLWFLAQGALFGAGERPVDAVAAEFVRRWAALFGLDSEPEQPLRFTAAELVAAAATAFPAERPGWSAGRLHSPDLQLCAADAAAVERGDYLVVLGELHAAWPTFDCAVFTRWHPDPEGLRAALAADLGEHRVRPLYPATWPRYSGRVAHSLDGPTDHQLGFTDAPGADQDRLLPTTAVTVRREPDGELLAVGQDGRTWPLVEVFSAMLAMHAVDGFKLVGGAPHTPRITIDRLVVARETWRTTLAETGLGTVTGERERYLAVRRWRRALGLPERVFVKLAAETKPVYVDLTSPVFANSLCAMVRAALRAGRAAAVTVTEVLPDAEDHWLADAEGRRYSSELRLQLLDPVAAS</sequence>
<dbReference type="Proteomes" id="UP001595859">
    <property type="component" value="Unassembled WGS sequence"/>
</dbReference>
<evidence type="ECO:0000259" key="1">
    <source>
        <dbReference type="Pfam" id="PF04738"/>
    </source>
</evidence>
<dbReference type="RefSeq" id="WP_378059876.1">
    <property type="nucleotide sequence ID" value="NZ_JBHSIS010000020.1"/>
</dbReference>
<dbReference type="Pfam" id="PF04738">
    <property type="entry name" value="Lant_dehydr_N"/>
    <property type="match status" value="2"/>
</dbReference>